<sequence>MPRKIGPFPCGCGCGPVKTKTTEQRHLAKMGGTVYLRYFQVSPPSSLPGSPVHSDGEEQMLDVEFNNENLTLPEDISMDIDNDEPPGLTELSDSDSDSGWESDDGSFVGEDEDDGGWDSDDEQGLSGDWDEGDEPWQEGLSHSDRLGDIFEAEAARAAQNLSEEDLNDIRAFNFKADTQITDAAYNKLSLAFPQLGDLSSLSVLQRQMSFLSGVKPVKYDCCIGSCMCYTGNYAALQRCPFCHEPRFDADNKPRREYHYIPIIPRLVALYTNQKQSEVLQTYRVSEKPNLPDQRWPSHQGCHAQYRYFLVTEFRFFRHAEFVSEPDTVKDVFDGTHYKNLLRQLVTLYGKKVGHNSWPIIVFLYNLPPEIRFQLENAMWRAAQGVRAYDFYKDQVFSLHAYLILGFGDIPAIAKLLKMKGHNSQCPCRMCSIVGIQAPNNRLYVPLSRPEGESYDPLNLPLSSHNTLMAQGRLEYGIKGVPLLSTLPSISIPDSFPYDFMHLIWENVIKTLILLWSGEHKGMDEGSGSYHLGRTVLEAIGEACKASGDSIPSCFGPRVPNVNSERYYFIADTWSIWTISLAPVLLRQPFHDPIYYVHFVALVRLLNLCLQFEIPTQDINTIETRMASWVKEFERPYYQYDLARLPVGTLPIYGLLHIAPSIRIMGPTIKSRCYPWASIDRRILELAQLFQIKAIYSLSTVLDLRRRRGIEKSGTALTAYPPCVLVNPREWRVILPLIPSPLEHWGKIQWLDGGDMMHASEIGKHGTRDMTYVKFNNKYGHLQLLVVVKLEPSDMLQTTTTKIHLLAVVAPSVMTQKNRLDMPHTKGKFNALQVIDANDLQFAKSPKKLLHVGIIASDMHKGS</sequence>
<dbReference type="AlphaFoldDB" id="A0AAD7MRX2"/>
<feature type="compositionally biased region" description="Acidic residues" evidence="1">
    <location>
        <begin position="92"/>
        <end position="136"/>
    </location>
</feature>
<dbReference type="PANTHER" id="PTHR46579:SF1">
    <property type="entry name" value="F5_8 TYPE C DOMAIN-CONTAINING PROTEIN"/>
    <property type="match status" value="1"/>
</dbReference>
<dbReference type="Proteomes" id="UP001215598">
    <property type="component" value="Unassembled WGS sequence"/>
</dbReference>
<evidence type="ECO:0000256" key="1">
    <source>
        <dbReference type="SAM" id="MobiDB-lite"/>
    </source>
</evidence>
<reference evidence="2" key="1">
    <citation type="submission" date="2023-03" db="EMBL/GenBank/DDBJ databases">
        <title>Massive genome expansion in bonnet fungi (Mycena s.s.) driven by repeated elements and novel gene families across ecological guilds.</title>
        <authorList>
            <consortium name="Lawrence Berkeley National Laboratory"/>
            <person name="Harder C.B."/>
            <person name="Miyauchi S."/>
            <person name="Viragh M."/>
            <person name="Kuo A."/>
            <person name="Thoen E."/>
            <person name="Andreopoulos B."/>
            <person name="Lu D."/>
            <person name="Skrede I."/>
            <person name="Drula E."/>
            <person name="Henrissat B."/>
            <person name="Morin E."/>
            <person name="Kohler A."/>
            <person name="Barry K."/>
            <person name="LaButti K."/>
            <person name="Morin E."/>
            <person name="Salamov A."/>
            <person name="Lipzen A."/>
            <person name="Mereny Z."/>
            <person name="Hegedus B."/>
            <person name="Baldrian P."/>
            <person name="Stursova M."/>
            <person name="Weitz H."/>
            <person name="Taylor A."/>
            <person name="Grigoriev I.V."/>
            <person name="Nagy L.G."/>
            <person name="Martin F."/>
            <person name="Kauserud H."/>
        </authorList>
    </citation>
    <scope>NUCLEOTIDE SEQUENCE</scope>
    <source>
        <strain evidence="2">CBHHK182m</strain>
    </source>
</reference>
<organism evidence="2 3">
    <name type="scientific">Mycena metata</name>
    <dbReference type="NCBI Taxonomy" id="1033252"/>
    <lineage>
        <taxon>Eukaryota</taxon>
        <taxon>Fungi</taxon>
        <taxon>Dikarya</taxon>
        <taxon>Basidiomycota</taxon>
        <taxon>Agaricomycotina</taxon>
        <taxon>Agaricomycetes</taxon>
        <taxon>Agaricomycetidae</taxon>
        <taxon>Agaricales</taxon>
        <taxon>Marasmiineae</taxon>
        <taxon>Mycenaceae</taxon>
        <taxon>Mycena</taxon>
    </lineage>
</organism>
<protein>
    <recommendedName>
        <fullName evidence="4">Transposase family Tnp2 protein</fullName>
    </recommendedName>
</protein>
<comment type="caution">
    <text evidence="2">The sequence shown here is derived from an EMBL/GenBank/DDBJ whole genome shotgun (WGS) entry which is preliminary data.</text>
</comment>
<proteinExistence type="predicted"/>
<keyword evidence="3" id="KW-1185">Reference proteome</keyword>
<name>A0AAD7MRX2_9AGAR</name>
<gene>
    <name evidence="2" type="ORF">B0H16DRAFT_1734811</name>
</gene>
<dbReference type="PANTHER" id="PTHR46579">
    <property type="entry name" value="F5/8 TYPE C DOMAIN-CONTAINING PROTEIN-RELATED"/>
    <property type="match status" value="1"/>
</dbReference>
<dbReference type="EMBL" id="JARKIB010000175">
    <property type="protein sequence ID" value="KAJ7728044.1"/>
    <property type="molecule type" value="Genomic_DNA"/>
</dbReference>
<accession>A0AAD7MRX2</accession>
<feature type="region of interest" description="Disordered" evidence="1">
    <location>
        <begin position="76"/>
        <end position="141"/>
    </location>
</feature>
<evidence type="ECO:0008006" key="4">
    <source>
        <dbReference type="Google" id="ProtNLM"/>
    </source>
</evidence>
<evidence type="ECO:0000313" key="3">
    <source>
        <dbReference type="Proteomes" id="UP001215598"/>
    </source>
</evidence>
<evidence type="ECO:0000313" key="2">
    <source>
        <dbReference type="EMBL" id="KAJ7728044.1"/>
    </source>
</evidence>